<dbReference type="PANTHER" id="PTHR32472">
    <property type="entry name" value="DNA REPAIR PROTEIN RADA"/>
    <property type="match status" value="1"/>
</dbReference>
<feature type="domain" description="RecA family profile 1" evidence="1">
    <location>
        <begin position="46"/>
        <end position="199"/>
    </location>
</feature>
<dbReference type="Gene3D" id="3.40.50.300">
    <property type="entry name" value="P-loop containing nucleotide triphosphate hydrolases"/>
    <property type="match status" value="1"/>
</dbReference>
<organism evidence="2 3">
    <name type="scientific">Soehngenia longivitae</name>
    <dbReference type="NCBI Taxonomy" id="2562294"/>
    <lineage>
        <taxon>Bacteria</taxon>
        <taxon>Bacillati</taxon>
        <taxon>Bacillota</taxon>
        <taxon>Tissierellia</taxon>
        <taxon>Tissierellales</taxon>
        <taxon>Tissierellaceae</taxon>
        <taxon>Soehngenia</taxon>
    </lineage>
</organism>
<dbReference type="Proteomes" id="UP000298381">
    <property type="component" value="Unassembled WGS sequence"/>
</dbReference>
<dbReference type="InterPro" id="IPR003593">
    <property type="entry name" value="AAA+_ATPase"/>
</dbReference>
<accession>A0A4Z0DAD9</accession>
<dbReference type="AlphaFoldDB" id="A0A4Z0DAD9"/>
<name>A0A4Z0DAD9_9FIRM</name>
<evidence type="ECO:0000259" key="1">
    <source>
        <dbReference type="PROSITE" id="PS50162"/>
    </source>
</evidence>
<protein>
    <submittedName>
        <fullName evidence="2">DNA repair protein RadA</fullName>
    </submittedName>
</protein>
<dbReference type="InterPro" id="IPR020588">
    <property type="entry name" value="RecA_ATP-bd"/>
</dbReference>
<comment type="caution">
    <text evidence="2">The sequence shown here is derived from an EMBL/GenBank/DDBJ whole genome shotgun (WGS) entry which is preliminary data.</text>
</comment>
<dbReference type="OrthoDB" id="9803906at2"/>
<proteinExistence type="predicted"/>
<dbReference type="InterPro" id="IPR020568">
    <property type="entry name" value="Ribosomal_Su5_D2-typ_SF"/>
</dbReference>
<dbReference type="Gene3D" id="3.30.230.10">
    <property type="match status" value="1"/>
</dbReference>
<dbReference type="GO" id="GO:0140664">
    <property type="term" value="F:ATP-dependent DNA damage sensor activity"/>
    <property type="evidence" value="ECO:0007669"/>
    <property type="project" value="InterPro"/>
</dbReference>
<dbReference type="PANTHER" id="PTHR32472:SF10">
    <property type="entry name" value="DNA REPAIR PROTEIN RADA-LIKE PROTEIN"/>
    <property type="match status" value="1"/>
</dbReference>
<reference evidence="2 3" key="1">
    <citation type="submission" date="2019-03" db="EMBL/GenBank/DDBJ databases">
        <title>Draft genome sequence data and analysis of a Fermenting Bacterium, Soehngenia longevitae strain 1933PT, isolated from petroleum reservoir in Azerbaijan.</title>
        <authorList>
            <person name="Grouzdev D.S."/>
            <person name="Bidzhieva S.K."/>
            <person name="Sokolova D.S."/>
            <person name="Tourova T.P."/>
            <person name="Poltaraus A.B."/>
            <person name="Nazina T.N."/>
        </authorList>
    </citation>
    <scope>NUCLEOTIDE SEQUENCE [LARGE SCALE GENOMIC DNA]</scope>
    <source>
        <strain evidence="2 3">1933P</strain>
    </source>
</reference>
<dbReference type="EMBL" id="SRIB01000001">
    <property type="protein sequence ID" value="TFZ41869.1"/>
    <property type="molecule type" value="Genomic_DNA"/>
</dbReference>
<evidence type="ECO:0000313" key="2">
    <source>
        <dbReference type="EMBL" id="TFZ41869.1"/>
    </source>
</evidence>
<dbReference type="PROSITE" id="PS50162">
    <property type="entry name" value="RECA_2"/>
    <property type="match status" value="1"/>
</dbReference>
<sequence length="439" mass="48369">MVGFLGKCPQCNEFGTMEIVQTDILKENKHKLESIPLKLIDADATNSERIKTNISEFDRVMGGGIVRDSVTILTAKPGAGKSTLLLQVANILASQGLKVLYASGEESSSQIKSRALRILDNINENLFVLSDNRLDEVIETVNKLDAQFVIVDSIQTFTIEEALPSRAGSPTQTMGCAYELVKLAKESKNPRVVFIVGQMTKEDELAGVRALEHLVDCVLMIEGESGEELRSLISTKNRYGSTGEIGFFSMTEKGMISIDNPSEFFMTKRSEDDNVSGSALTVVKEGTRPIILEIESLVSHSFTPYPSRISDTLKRDHLNTLISVLEQRGGINLYDKNVVIKTTGGIKLKDQASNLATIISIASSCYDVPINTDTVFLADVGLTGELKKIPSLEPRLREAERMGIKKAYVADEVKLHTKFSNLNVIKRKSLKDVLIDFFK</sequence>
<dbReference type="GO" id="GO:0005524">
    <property type="term" value="F:ATP binding"/>
    <property type="evidence" value="ECO:0007669"/>
    <property type="project" value="InterPro"/>
</dbReference>
<evidence type="ECO:0000313" key="3">
    <source>
        <dbReference type="Proteomes" id="UP000298381"/>
    </source>
</evidence>
<dbReference type="GO" id="GO:0003677">
    <property type="term" value="F:DNA binding"/>
    <property type="evidence" value="ECO:0007669"/>
    <property type="project" value="InterPro"/>
</dbReference>
<dbReference type="SUPFAM" id="SSF52540">
    <property type="entry name" value="P-loop containing nucleoside triphosphate hydrolases"/>
    <property type="match status" value="1"/>
</dbReference>
<keyword evidence="3" id="KW-1185">Reference proteome</keyword>
<dbReference type="SUPFAM" id="SSF54211">
    <property type="entry name" value="Ribosomal protein S5 domain 2-like"/>
    <property type="match status" value="1"/>
</dbReference>
<dbReference type="GO" id="GO:0000725">
    <property type="term" value="P:recombinational repair"/>
    <property type="evidence" value="ECO:0007669"/>
    <property type="project" value="TreeGrafter"/>
</dbReference>
<dbReference type="Pfam" id="PF13481">
    <property type="entry name" value="AAA_25"/>
    <property type="match status" value="1"/>
</dbReference>
<dbReference type="GO" id="GO:0005829">
    <property type="term" value="C:cytosol"/>
    <property type="evidence" value="ECO:0007669"/>
    <property type="project" value="TreeGrafter"/>
</dbReference>
<dbReference type="SMART" id="SM00382">
    <property type="entry name" value="AAA"/>
    <property type="match status" value="1"/>
</dbReference>
<dbReference type="InterPro" id="IPR014721">
    <property type="entry name" value="Ribsml_uS5_D2-typ_fold_subgr"/>
</dbReference>
<dbReference type="PRINTS" id="PR01874">
    <property type="entry name" value="DNAREPAIRADA"/>
</dbReference>
<dbReference type="InterPro" id="IPR027417">
    <property type="entry name" value="P-loop_NTPase"/>
</dbReference>
<gene>
    <name evidence="2" type="primary">radA</name>
    <name evidence="2" type="ORF">E4100_01240</name>
</gene>